<reference evidence="2 3" key="1">
    <citation type="submission" date="2023-08" db="EMBL/GenBank/DDBJ databases">
        <title>A Necator americanus chromosomal reference genome.</title>
        <authorList>
            <person name="Ilik V."/>
            <person name="Petrzelkova K.J."/>
            <person name="Pardy F."/>
            <person name="Fuh T."/>
            <person name="Niatou-Singa F.S."/>
            <person name="Gouil Q."/>
            <person name="Baker L."/>
            <person name="Ritchie M.E."/>
            <person name="Jex A.R."/>
            <person name="Gazzola D."/>
            <person name="Li H."/>
            <person name="Toshio Fujiwara R."/>
            <person name="Zhan B."/>
            <person name="Aroian R.V."/>
            <person name="Pafco B."/>
            <person name="Schwarz E.M."/>
        </authorList>
    </citation>
    <scope>NUCLEOTIDE SEQUENCE [LARGE SCALE GENOMIC DNA]</scope>
    <source>
        <strain evidence="2 3">Aroian</strain>
        <tissue evidence="2">Whole animal</tissue>
    </source>
</reference>
<accession>A0ABR1D0P5</accession>
<evidence type="ECO:0008006" key="4">
    <source>
        <dbReference type="Google" id="ProtNLM"/>
    </source>
</evidence>
<comment type="caution">
    <text evidence="2">The sequence shown here is derived from an EMBL/GenBank/DDBJ whole genome shotgun (WGS) entry which is preliminary data.</text>
</comment>
<feature type="transmembrane region" description="Helical" evidence="1">
    <location>
        <begin position="102"/>
        <end position="125"/>
    </location>
</feature>
<name>A0ABR1D0P5_NECAM</name>
<proteinExistence type="predicted"/>
<protein>
    <recommendedName>
        <fullName evidence="4">Endonuclease/exonuclease/phosphatase family protein</fullName>
    </recommendedName>
</protein>
<evidence type="ECO:0000256" key="1">
    <source>
        <dbReference type="SAM" id="Phobius"/>
    </source>
</evidence>
<feature type="transmembrane region" description="Helical" evidence="1">
    <location>
        <begin position="159"/>
        <end position="181"/>
    </location>
</feature>
<gene>
    <name evidence="2" type="primary">Necator_chrIII.g11762</name>
    <name evidence="2" type="ORF">RB195_010997</name>
</gene>
<feature type="transmembrane region" description="Helical" evidence="1">
    <location>
        <begin position="74"/>
        <end position="95"/>
    </location>
</feature>
<dbReference type="EMBL" id="JAVFWL010000003">
    <property type="protein sequence ID" value="KAK6744035.1"/>
    <property type="molecule type" value="Genomic_DNA"/>
</dbReference>
<keyword evidence="1" id="KW-0812">Transmembrane</keyword>
<evidence type="ECO:0000313" key="3">
    <source>
        <dbReference type="Proteomes" id="UP001303046"/>
    </source>
</evidence>
<feature type="transmembrane region" description="Helical" evidence="1">
    <location>
        <begin position="42"/>
        <end position="62"/>
    </location>
</feature>
<keyword evidence="3" id="KW-1185">Reference proteome</keyword>
<dbReference type="Proteomes" id="UP001303046">
    <property type="component" value="Unassembled WGS sequence"/>
</dbReference>
<organism evidence="2 3">
    <name type="scientific">Necator americanus</name>
    <name type="common">Human hookworm</name>
    <dbReference type="NCBI Taxonomy" id="51031"/>
    <lineage>
        <taxon>Eukaryota</taxon>
        <taxon>Metazoa</taxon>
        <taxon>Ecdysozoa</taxon>
        <taxon>Nematoda</taxon>
        <taxon>Chromadorea</taxon>
        <taxon>Rhabditida</taxon>
        <taxon>Rhabditina</taxon>
        <taxon>Rhabditomorpha</taxon>
        <taxon>Strongyloidea</taxon>
        <taxon>Ancylostomatidae</taxon>
        <taxon>Bunostominae</taxon>
        <taxon>Necator</taxon>
    </lineage>
</organism>
<keyword evidence="1" id="KW-0472">Membrane</keyword>
<keyword evidence="1" id="KW-1133">Transmembrane helix</keyword>
<sequence>MMVRLPGNEAIPDIDEQEGDENQIELENEDHQGGFCGLLKRMVAILFSETSLKFHLFTYWLFCLFDMIEEQPHSLHVIKVMLVAMAIIFALLATVTRAVCLFYPFLFVIVFEFTKYLSIFLLLALKLAFPEKYNALISTQGLSHLKTFTKNTRSEDEIYYVWSGFCVVYFVLVSLTLIRNITDYQWRERMRHHRENVYPHLMTPVPMRRLVLQRELEVGDVNTDEPPPYSAAVQHSNLLETAKEETDPPRYSQLGYSQMELPLDRTKSECSEEITYNTSRKSIPLRRTNSATAMSKVKRGHLKRLSLCRSVPGEDTPRMASIKLRLFNGLPPYSGSEMTLGVELRWIAKVVLILLRAHLSILSSSRDGVTSCAHSSPPPLRQESICIISCYSPTSAVDKSELDAFHGYLEEVIRNDKFFYKFVVGDFNAKLAKATGEEYRIGRLELGDRIENANRLAELLSASFKDLPLSRKTHLFQESSLFMKNDPRWWT</sequence>
<evidence type="ECO:0000313" key="2">
    <source>
        <dbReference type="EMBL" id="KAK6744035.1"/>
    </source>
</evidence>